<evidence type="ECO:0000313" key="1">
    <source>
        <dbReference type="EMBL" id="TFK72206.1"/>
    </source>
</evidence>
<dbReference type="EMBL" id="ML208288">
    <property type="protein sequence ID" value="TFK72206.1"/>
    <property type="molecule type" value="Genomic_DNA"/>
</dbReference>
<proteinExistence type="predicted"/>
<keyword evidence="2" id="KW-1185">Reference proteome</keyword>
<dbReference type="Proteomes" id="UP000308600">
    <property type="component" value="Unassembled WGS sequence"/>
</dbReference>
<evidence type="ECO:0000313" key="2">
    <source>
        <dbReference type="Proteomes" id="UP000308600"/>
    </source>
</evidence>
<sequence length="374" mass="39882">MNKFITLLSVVLAAQQVSGQAAEWSQCGGIGWTGATICQSDLICRYVNDYYSQCTKDGSQAPPSIPPSPTTQPSVPPSPTAQPPIPTRGLNAWFVAHGKKFWGTCVDTSTLNLSKNIAILREDFGAITLESSMKWDAIEASRGSFTFTAADVVVNWATSNGFLLPSWVSSIGDRTTLTAIIQNHINAVAGRYKGKIYSVSSFAKKHFAPLPSQHPSEIFNEDGSLRPSVFSQVFGGDSFVNLAFQTARAADPHAMQVQGLIRLVQKVNGGGTRLIDGLGTQMHLDQGGTGGVSAAINALAATGLDVAITELDIAGASPTDYTAVVRACLNQPRCVSITSWGISDSNSWRASSRPLLWDSQYRPKPAYTAILNLG</sequence>
<accession>A0ACD3B2X7</accession>
<name>A0ACD3B2X7_9AGAR</name>
<reference evidence="1 2" key="1">
    <citation type="journal article" date="2019" name="Nat. Ecol. Evol.">
        <title>Megaphylogeny resolves global patterns of mushroom evolution.</title>
        <authorList>
            <person name="Varga T."/>
            <person name="Krizsan K."/>
            <person name="Foldi C."/>
            <person name="Dima B."/>
            <person name="Sanchez-Garcia M."/>
            <person name="Sanchez-Ramirez S."/>
            <person name="Szollosi G.J."/>
            <person name="Szarkandi J.G."/>
            <person name="Papp V."/>
            <person name="Albert L."/>
            <person name="Andreopoulos W."/>
            <person name="Angelini C."/>
            <person name="Antonin V."/>
            <person name="Barry K.W."/>
            <person name="Bougher N.L."/>
            <person name="Buchanan P."/>
            <person name="Buyck B."/>
            <person name="Bense V."/>
            <person name="Catcheside P."/>
            <person name="Chovatia M."/>
            <person name="Cooper J."/>
            <person name="Damon W."/>
            <person name="Desjardin D."/>
            <person name="Finy P."/>
            <person name="Geml J."/>
            <person name="Haridas S."/>
            <person name="Hughes K."/>
            <person name="Justo A."/>
            <person name="Karasinski D."/>
            <person name="Kautmanova I."/>
            <person name="Kiss B."/>
            <person name="Kocsube S."/>
            <person name="Kotiranta H."/>
            <person name="LaButti K.M."/>
            <person name="Lechner B.E."/>
            <person name="Liimatainen K."/>
            <person name="Lipzen A."/>
            <person name="Lukacs Z."/>
            <person name="Mihaltcheva S."/>
            <person name="Morgado L.N."/>
            <person name="Niskanen T."/>
            <person name="Noordeloos M.E."/>
            <person name="Ohm R.A."/>
            <person name="Ortiz-Santana B."/>
            <person name="Ovrebo C."/>
            <person name="Racz N."/>
            <person name="Riley R."/>
            <person name="Savchenko A."/>
            <person name="Shiryaev A."/>
            <person name="Soop K."/>
            <person name="Spirin V."/>
            <person name="Szebenyi C."/>
            <person name="Tomsovsky M."/>
            <person name="Tulloss R.E."/>
            <person name="Uehling J."/>
            <person name="Grigoriev I.V."/>
            <person name="Vagvolgyi C."/>
            <person name="Papp T."/>
            <person name="Martin F.M."/>
            <person name="Miettinen O."/>
            <person name="Hibbett D.S."/>
            <person name="Nagy L.G."/>
        </authorList>
    </citation>
    <scope>NUCLEOTIDE SEQUENCE [LARGE SCALE GENOMIC DNA]</scope>
    <source>
        <strain evidence="1 2">NL-1719</strain>
    </source>
</reference>
<gene>
    <name evidence="1" type="ORF">BDN72DRAFT_895031</name>
</gene>
<organism evidence="1 2">
    <name type="scientific">Pluteus cervinus</name>
    <dbReference type="NCBI Taxonomy" id="181527"/>
    <lineage>
        <taxon>Eukaryota</taxon>
        <taxon>Fungi</taxon>
        <taxon>Dikarya</taxon>
        <taxon>Basidiomycota</taxon>
        <taxon>Agaricomycotina</taxon>
        <taxon>Agaricomycetes</taxon>
        <taxon>Agaricomycetidae</taxon>
        <taxon>Agaricales</taxon>
        <taxon>Pluteineae</taxon>
        <taxon>Pluteaceae</taxon>
        <taxon>Pluteus</taxon>
    </lineage>
</organism>
<protein>
    <submittedName>
        <fullName evidence="1">Uncharacterized protein</fullName>
    </submittedName>
</protein>